<evidence type="ECO:0000256" key="7">
    <source>
        <dbReference type="ARBA" id="ARBA00023004"/>
    </source>
</evidence>
<dbReference type="PANTHER" id="PTHR33751:SF9">
    <property type="entry name" value="CYTOCHROME C4"/>
    <property type="match status" value="1"/>
</dbReference>
<dbReference type="GO" id="GO:0009055">
    <property type="term" value="F:electron transfer activity"/>
    <property type="evidence" value="ECO:0007669"/>
    <property type="project" value="InterPro"/>
</dbReference>
<evidence type="ECO:0000256" key="4">
    <source>
        <dbReference type="ARBA" id="ARBA00022723"/>
    </source>
</evidence>
<dbReference type="GO" id="GO:0020037">
    <property type="term" value="F:heme binding"/>
    <property type="evidence" value="ECO:0007669"/>
    <property type="project" value="InterPro"/>
</dbReference>
<feature type="binding site" description="covalent" evidence="8">
    <location>
        <position position="29"/>
    </location>
    <ligand>
        <name>heme c</name>
        <dbReference type="ChEBI" id="CHEBI:61717"/>
        <label>1</label>
    </ligand>
</feature>
<dbReference type="InterPro" id="IPR024167">
    <property type="entry name" value="Cytochrome_c4-like"/>
</dbReference>
<reference evidence="11" key="1">
    <citation type="submission" date="2022-09" db="EMBL/GenBank/DDBJ databases">
        <title>Rhodovastum sp. nov. RN2-1 isolated from soil in Seongnam, South Korea.</title>
        <authorList>
            <person name="Le N.T."/>
        </authorList>
    </citation>
    <scope>NUCLEOTIDE SEQUENCE</scope>
    <source>
        <strain evidence="11">RN2-1</strain>
    </source>
</reference>
<dbReference type="InterPro" id="IPR036909">
    <property type="entry name" value="Cyt_c-like_dom_sf"/>
</dbReference>
<dbReference type="Proteomes" id="UP001165679">
    <property type="component" value="Unassembled WGS sequence"/>
</dbReference>
<dbReference type="GO" id="GO:0005506">
    <property type="term" value="F:iron ion binding"/>
    <property type="evidence" value="ECO:0007669"/>
    <property type="project" value="InterPro"/>
</dbReference>
<evidence type="ECO:0000256" key="1">
    <source>
        <dbReference type="ARBA" id="ARBA00004418"/>
    </source>
</evidence>
<feature type="binding site" description="covalent" evidence="8">
    <location>
        <position position="118"/>
    </location>
    <ligand>
        <name>heme c</name>
        <dbReference type="ChEBI" id="CHEBI:61717"/>
        <label>2</label>
    </ligand>
</feature>
<evidence type="ECO:0000256" key="9">
    <source>
        <dbReference type="PIRSR" id="PIRSR000005-2"/>
    </source>
</evidence>
<feature type="domain" description="Cytochrome c" evidence="10">
    <location>
        <begin position="1"/>
        <end position="92"/>
    </location>
</feature>
<dbReference type="InterPro" id="IPR050597">
    <property type="entry name" value="Cytochrome_c_Oxidase_Subunit"/>
</dbReference>
<keyword evidence="12" id="KW-1185">Reference proteome</keyword>
<evidence type="ECO:0000256" key="5">
    <source>
        <dbReference type="ARBA" id="ARBA00022764"/>
    </source>
</evidence>
<name>A0AA41YKE1_9PROT</name>
<evidence type="ECO:0000256" key="2">
    <source>
        <dbReference type="ARBA" id="ARBA00022448"/>
    </source>
</evidence>
<feature type="binding site" description="axial binding residue" evidence="9">
    <location>
        <position position="69"/>
    </location>
    <ligand>
        <name>heme c</name>
        <dbReference type="ChEBI" id="CHEBI:61717"/>
        <label>1</label>
    </ligand>
    <ligandPart>
        <name>Fe</name>
        <dbReference type="ChEBI" id="CHEBI:18248"/>
    </ligandPart>
</feature>
<feature type="binding site" description="axial binding residue" evidence="9">
    <location>
        <position position="122"/>
    </location>
    <ligand>
        <name>heme c</name>
        <dbReference type="ChEBI" id="CHEBI:61717"/>
        <label>2</label>
    </ligand>
    <ligandPart>
        <name>Fe</name>
        <dbReference type="ChEBI" id="CHEBI:18248"/>
    </ligandPart>
</feature>
<organism evidence="11 12">
    <name type="scientific">Limobrevibacterium gyesilva</name>
    <dbReference type="NCBI Taxonomy" id="2991712"/>
    <lineage>
        <taxon>Bacteria</taxon>
        <taxon>Pseudomonadati</taxon>
        <taxon>Pseudomonadota</taxon>
        <taxon>Alphaproteobacteria</taxon>
        <taxon>Acetobacterales</taxon>
        <taxon>Acetobacteraceae</taxon>
        <taxon>Limobrevibacterium</taxon>
    </lineage>
</organism>
<dbReference type="EMBL" id="JAPDNT010000008">
    <property type="protein sequence ID" value="MCW3475424.1"/>
    <property type="molecule type" value="Genomic_DNA"/>
</dbReference>
<keyword evidence="7 9" id="KW-0408">Iron</keyword>
<evidence type="ECO:0000313" key="11">
    <source>
        <dbReference type="EMBL" id="MCW3475424.1"/>
    </source>
</evidence>
<feature type="binding site" description="axial binding residue" evidence="9">
    <location>
        <position position="161"/>
    </location>
    <ligand>
        <name>heme c</name>
        <dbReference type="ChEBI" id="CHEBI:61717"/>
        <label>2</label>
    </ligand>
    <ligandPart>
        <name>Fe</name>
        <dbReference type="ChEBI" id="CHEBI:18248"/>
    </ligandPart>
</feature>
<keyword evidence="5" id="KW-0574">Periplasm</keyword>
<feature type="binding site" description="covalent" evidence="8">
    <location>
        <position position="121"/>
    </location>
    <ligand>
        <name>heme c</name>
        <dbReference type="ChEBI" id="CHEBI:61717"/>
        <label>2</label>
    </ligand>
</feature>
<keyword evidence="3 8" id="KW-0349">Heme</keyword>
<evidence type="ECO:0000259" key="10">
    <source>
        <dbReference type="PROSITE" id="PS51007"/>
    </source>
</evidence>
<proteinExistence type="predicted"/>
<evidence type="ECO:0000256" key="3">
    <source>
        <dbReference type="ARBA" id="ARBA00022617"/>
    </source>
</evidence>
<protein>
    <recommendedName>
        <fullName evidence="10">Cytochrome c domain-containing protein</fullName>
    </recommendedName>
</protein>
<dbReference type="PROSITE" id="PS51007">
    <property type="entry name" value="CYTC"/>
    <property type="match status" value="2"/>
</dbReference>
<sequence length="183" mass="19867">MLAVGFAVAAVVPAFAESLDETVQLCAACHGESGIPSDKTIPVIWGQYQGYLYLQLRDYSREVRANEQMAAVVSGMQREDMMALAAYFANKTWPNLGQPRAPDDVARQAQTAAVAGQCTQCHPGGYVGPGTNPRLAGQSFEYLLRTMQEFQTGARANNSWMTDLLKTYSSADIEALAKYFAGL</sequence>
<dbReference type="RefSeq" id="WP_264714135.1">
    <property type="nucleotide sequence ID" value="NZ_JAPDNT010000008.1"/>
</dbReference>
<comment type="caution">
    <text evidence="11">The sequence shown here is derived from an EMBL/GenBank/DDBJ whole genome shotgun (WGS) entry which is preliminary data.</text>
</comment>
<dbReference type="InterPro" id="IPR009056">
    <property type="entry name" value="Cyt_c-like_dom"/>
</dbReference>
<keyword evidence="2" id="KW-0813">Transport</keyword>
<evidence type="ECO:0000256" key="8">
    <source>
        <dbReference type="PIRSR" id="PIRSR000005-1"/>
    </source>
</evidence>
<keyword evidence="6" id="KW-0249">Electron transport</keyword>
<evidence type="ECO:0000256" key="6">
    <source>
        <dbReference type="ARBA" id="ARBA00022982"/>
    </source>
</evidence>
<dbReference type="Gene3D" id="1.10.760.10">
    <property type="entry name" value="Cytochrome c-like domain"/>
    <property type="match status" value="2"/>
</dbReference>
<feature type="binding site" description="covalent" evidence="8">
    <location>
        <position position="26"/>
    </location>
    <ligand>
        <name>heme c</name>
        <dbReference type="ChEBI" id="CHEBI:61717"/>
        <label>1</label>
    </ligand>
</feature>
<evidence type="ECO:0000313" key="12">
    <source>
        <dbReference type="Proteomes" id="UP001165679"/>
    </source>
</evidence>
<reference evidence="11" key="2">
    <citation type="submission" date="2022-10" db="EMBL/GenBank/DDBJ databases">
        <authorList>
            <person name="Trinh H.N."/>
        </authorList>
    </citation>
    <scope>NUCLEOTIDE SEQUENCE</scope>
    <source>
        <strain evidence="11">RN2-1</strain>
    </source>
</reference>
<dbReference type="SUPFAM" id="SSF46626">
    <property type="entry name" value="Cytochrome c"/>
    <property type="match status" value="2"/>
</dbReference>
<accession>A0AA41YKE1</accession>
<keyword evidence="4 9" id="KW-0479">Metal-binding</keyword>
<dbReference type="AlphaFoldDB" id="A0AA41YKE1"/>
<dbReference type="GO" id="GO:0042597">
    <property type="term" value="C:periplasmic space"/>
    <property type="evidence" value="ECO:0007669"/>
    <property type="project" value="UniProtKB-SubCell"/>
</dbReference>
<gene>
    <name evidence="11" type="ORF">OL599_12645</name>
</gene>
<dbReference type="PANTHER" id="PTHR33751">
    <property type="entry name" value="CBB3-TYPE CYTOCHROME C OXIDASE SUBUNIT FIXP"/>
    <property type="match status" value="1"/>
</dbReference>
<dbReference type="PIRSF" id="PIRSF000005">
    <property type="entry name" value="Cytochrome_c4"/>
    <property type="match status" value="1"/>
</dbReference>
<comment type="subcellular location">
    <subcellularLocation>
        <location evidence="1">Periplasm</location>
    </subcellularLocation>
</comment>
<feature type="binding site" description="axial binding residue" evidence="9">
    <location>
        <position position="30"/>
    </location>
    <ligand>
        <name>heme c</name>
        <dbReference type="ChEBI" id="CHEBI:61717"/>
        <label>1</label>
    </ligand>
    <ligandPart>
        <name>Fe</name>
        <dbReference type="ChEBI" id="CHEBI:18248"/>
    </ligandPart>
</feature>
<comment type="PTM">
    <text evidence="8">Binds 2 heme c groups covalently per subunit.</text>
</comment>
<feature type="domain" description="Cytochrome c" evidence="10">
    <location>
        <begin position="103"/>
        <end position="183"/>
    </location>
</feature>